<dbReference type="Proteomes" id="UP000887565">
    <property type="component" value="Unplaced"/>
</dbReference>
<keyword evidence="1" id="KW-1185">Reference proteome</keyword>
<evidence type="ECO:0000313" key="2">
    <source>
        <dbReference type="WBParaSite" id="nRc.2.0.1.t32223-RA"/>
    </source>
</evidence>
<proteinExistence type="predicted"/>
<dbReference type="WBParaSite" id="nRc.2.0.1.t32223-RA">
    <property type="protein sequence ID" value="nRc.2.0.1.t32223-RA"/>
    <property type="gene ID" value="nRc.2.0.1.g32223"/>
</dbReference>
<accession>A0A915K316</accession>
<reference evidence="2" key="1">
    <citation type="submission" date="2022-11" db="UniProtKB">
        <authorList>
            <consortium name="WormBaseParasite"/>
        </authorList>
    </citation>
    <scope>IDENTIFICATION</scope>
</reference>
<name>A0A915K316_ROMCU</name>
<sequence length="70" mass="7802">MKPFNLQIGVVGRCYFAFEMNWCAFGHFYVLELAFSETGSFAADCRIRKSLAGPGRAPTERVTKADRAGH</sequence>
<organism evidence="1 2">
    <name type="scientific">Romanomermis culicivorax</name>
    <name type="common">Nematode worm</name>
    <dbReference type="NCBI Taxonomy" id="13658"/>
    <lineage>
        <taxon>Eukaryota</taxon>
        <taxon>Metazoa</taxon>
        <taxon>Ecdysozoa</taxon>
        <taxon>Nematoda</taxon>
        <taxon>Enoplea</taxon>
        <taxon>Dorylaimia</taxon>
        <taxon>Mermithida</taxon>
        <taxon>Mermithoidea</taxon>
        <taxon>Mermithidae</taxon>
        <taxon>Romanomermis</taxon>
    </lineage>
</organism>
<evidence type="ECO:0000313" key="1">
    <source>
        <dbReference type="Proteomes" id="UP000887565"/>
    </source>
</evidence>
<protein>
    <submittedName>
        <fullName evidence="2">Uncharacterized protein</fullName>
    </submittedName>
</protein>
<dbReference type="AlphaFoldDB" id="A0A915K316"/>